<feature type="transmembrane region" description="Helical" evidence="1">
    <location>
        <begin position="53"/>
        <end position="72"/>
    </location>
</feature>
<dbReference type="InterPro" id="IPR005182">
    <property type="entry name" value="YdbS-like_PH"/>
</dbReference>
<sequence>MFSQIHAPQNRLSKDAVKVWIISEVISSSIIFSLLTVVFYLDHLFLWKEWVGWILIGITVLSIFSTVWSIFFRPFLLYKIWRYDVDEDFLQLKSGAFTVRHELVPMTKIQSVETNHGPLLRKYGLRTLSITTMGSTHVIPALPKDVAIELRDQVAHFAKVNEVG</sequence>
<evidence type="ECO:0000256" key="1">
    <source>
        <dbReference type="SAM" id="Phobius"/>
    </source>
</evidence>
<dbReference type="Proteomes" id="UP001312865">
    <property type="component" value="Unassembled WGS sequence"/>
</dbReference>
<keyword evidence="4" id="KW-1185">Reference proteome</keyword>
<keyword evidence="1" id="KW-0812">Transmembrane</keyword>
<evidence type="ECO:0000259" key="2">
    <source>
        <dbReference type="Pfam" id="PF03703"/>
    </source>
</evidence>
<accession>A0ABU8HHJ4</accession>
<name>A0ABU8HHJ4_9BACI</name>
<evidence type="ECO:0000313" key="3">
    <source>
        <dbReference type="EMBL" id="MEI5908637.1"/>
    </source>
</evidence>
<feature type="domain" description="YdbS-like PH" evidence="2">
    <location>
        <begin position="78"/>
        <end position="153"/>
    </location>
</feature>
<feature type="transmembrane region" description="Helical" evidence="1">
    <location>
        <begin position="21"/>
        <end position="41"/>
    </location>
</feature>
<dbReference type="PANTHER" id="PTHR34473">
    <property type="entry name" value="UPF0699 TRANSMEMBRANE PROTEIN YDBS"/>
    <property type="match status" value="1"/>
</dbReference>
<dbReference type="PANTHER" id="PTHR34473:SF2">
    <property type="entry name" value="UPF0699 TRANSMEMBRANE PROTEIN YDBT"/>
    <property type="match status" value="1"/>
</dbReference>
<comment type="caution">
    <text evidence="3">The sequence shown here is derived from an EMBL/GenBank/DDBJ whole genome shotgun (WGS) entry which is preliminary data.</text>
</comment>
<gene>
    <name evidence="3" type="ORF">WAK64_16435</name>
</gene>
<keyword evidence="1" id="KW-1133">Transmembrane helix</keyword>
<protein>
    <submittedName>
        <fullName evidence="3">PH domain-containing protein</fullName>
    </submittedName>
</protein>
<organism evidence="3 4">
    <name type="scientific">Bacillus spongiae</name>
    <dbReference type="NCBI Taxonomy" id="2683610"/>
    <lineage>
        <taxon>Bacteria</taxon>
        <taxon>Bacillati</taxon>
        <taxon>Bacillota</taxon>
        <taxon>Bacilli</taxon>
        <taxon>Bacillales</taxon>
        <taxon>Bacillaceae</taxon>
        <taxon>Bacillus</taxon>
    </lineage>
</organism>
<reference evidence="3 4" key="1">
    <citation type="journal article" date="2018" name="J. Microbiol.">
        <title>Bacillus spongiae sp. nov., isolated from sponge of Jeju Island.</title>
        <authorList>
            <person name="Lee G.E."/>
            <person name="Im W.T."/>
            <person name="Park J.S."/>
        </authorList>
    </citation>
    <scope>NUCLEOTIDE SEQUENCE [LARGE SCALE GENOMIC DNA]</scope>
    <source>
        <strain evidence="3 4">135PIL107-10</strain>
    </source>
</reference>
<dbReference type="RefSeq" id="WP_336588082.1">
    <property type="nucleotide sequence ID" value="NZ_JBBAXC010000014.1"/>
</dbReference>
<dbReference type="EMBL" id="JBBAXC010000014">
    <property type="protein sequence ID" value="MEI5908637.1"/>
    <property type="molecule type" value="Genomic_DNA"/>
</dbReference>
<proteinExistence type="predicted"/>
<dbReference type="Pfam" id="PF03703">
    <property type="entry name" value="bPH_2"/>
    <property type="match status" value="1"/>
</dbReference>
<evidence type="ECO:0000313" key="4">
    <source>
        <dbReference type="Proteomes" id="UP001312865"/>
    </source>
</evidence>
<keyword evidence="1" id="KW-0472">Membrane</keyword>